<dbReference type="AlphaFoldDB" id="A0AA87NM78"/>
<organism evidence="2 3">
    <name type="scientific">Treponema medium ATCC 700293</name>
    <dbReference type="NCBI Taxonomy" id="1125700"/>
    <lineage>
        <taxon>Bacteria</taxon>
        <taxon>Pseudomonadati</taxon>
        <taxon>Spirochaetota</taxon>
        <taxon>Spirochaetia</taxon>
        <taxon>Spirochaetales</taxon>
        <taxon>Treponemataceae</taxon>
        <taxon>Treponema</taxon>
    </lineage>
</organism>
<gene>
    <name evidence="2" type="ORF">HMPREF9195_01279</name>
</gene>
<evidence type="ECO:0008006" key="4">
    <source>
        <dbReference type="Google" id="ProtNLM"/>
    </source>
</evidence>
<dbReference type="NCBIfam" id="TIGR02185">
    <property type="entry name" value="Trep_Strep"/>
    <property type="match status" value="1"/>
</dbReference>
<keyword evidence="1" id="KW-0812">Transmembrane</keyword>
<dbReference type="RefSeq" id="WP_016518357.1">
    <property type="nucleotide sequence ID" value="NZ_KE332517.1"/>
</dbReference>
<feature type="transmembrane region" description="Helical" evidence="1">
    <location>
        <begin position="161"/>
        <end position="180"/>
    </location>
</feature>
<dbReference type="Proteomes" id="UP000014634">
    <property type="component" value="Unassembled WGS sequence"/>
</dbReference>
<dbReference type="GeneID" id="301461034"/>
<sequence>MSNRLSVKDLATIGIFSAIMIVVFIAFSMITGASLFFNMVLNAVFAAFILAPFFVYMAMKVNKPGVVLIYNTLHAVLTTVFMGPFMFPWFFVGGIIGELSMWGKDSYRNCKRITIAWIITSLTRATHGMSEIWFFYNAFVKTGVSKEQIDIQTQYYTDPKWVAISLILTVIAAMLGCYIGNKMLKKHFIKTGLLN</sequence>
<dbReference type="InterPro" id="IPR011733">
    <property type="entry name" value="CHP02185_IM"/>
</dbReference>
<feature type="transmembrane region" description="Helical" evidence="1">
    <location>
        <begin position="68"/>
        <end position="91"/>
    </location>
</feature>
<keyword evidence="1" id="KW-0472">Membrane</keyword>
<comment type="caution">
    <text evidence="2">The sequence shown here is derived from an EMBL/GenBank/DDBJ whole genome shotgun (WGS) entry which is preliminary data.</text>
</comment>
<evidence type="ECO:0000313" key="3">
    <source>
        <dbReference type="Proteomes" id="UP000014634"/>
    </source>
</evidence>
<dbReference type="Pfam" id="PF09605">
    <property type="entry name" value="Trep_Strep"/>
    <property type="match status" value="1"/>
</dbReference>
<name>A0AA87NM78_TREMD</name>
<evidence type="ECO:0000256" key="1">
    <source>
        <dbReference type="SAM" id="Phobius"/>
    </source>
</evidence>
<protein>
    <recommendedName>
        <fullName evidence="4">TIGR02185 family protein</fullName>
    </recommendedName>
</protein>
<reference evidence="2 3" key="1">
    <citation type="submission" date="2013-04" db="EMBL/GenBank/DDBJ databases">
        <title>The Genome Sequence of Treponema medium ATCC 700293.</title>
        <authorList>
            <consortium name="The Broad Institute Genomics Platform"/>
            <person name="Earl A."/>
            <person name="Ward D."/>
            <person name="Feldgarden M."/>
            <person name="Gevers D."/>
            <person name="Leonetti C."/>
            <person name="Blanton J.M."/>
            <person name="Dewhirst F.E."/>
            <person name="Izard J."/>
            <person name="Walker B."/>
            <person name="Young S."/>
            <person name="Zeng Q."/>
            <person name="Gargeya S."/>
            <person name="Fitzgerald M."/>
            <person name="Haas B."/>
            <person name="Abouelleil A."/>
            <person name="Allen A.W."/>
            <person name="Alvarado L."/>
            <person name="Arachchi H.M."/>
            <person name="Berlin A.M."/>
            <person name="Chapman S.B."/>
            <person name="Gainer-Dewar J."/>
            <person name="Goldberg J."/>
            <person name="Griggs A."/>
            <person name="Gujja S."/>
            <person name="Hansen M."/>
            <person name="Howarth C."/>
            <person name="Imamovic A."/>
            <person name="Ireland A."/>
            <person name="Larimer J."/>
            <person name="McCowan C."/>
            <person name="Murphy C."/>
            <person name="Pearson M."/>
            <person name="Poon T.W."/>
            <person name="Priest M."/>
            <person name="Roberts A."/>
            <person name="Saif S."/>
            <person name="Shea T."/>
            <person name="Sisk P."/>
            <person name="Sykes S."/>
            <person name="Wortman J."/>
            <person name="Nusbaum C."/>
            <person name="Birren B."/>
        </authorList>
    </citation>
    <scope>NUCLEOTIDE SEQUENCE [LARGE SCALE GENOMIC DNA]</scope>
    <source>
        <strain evidence="2 3">ATCC 700293</strain>
    </source>
</reference>
<keyword evidence="1" id="KW-1133">Transmembrane helix</keyword>
<feature type="transmembrane region" description="Helical" evidence="1">
    <location>
        <begin position="12"/>
        <end position="30"/>
    </location>
</feature>
<evidence type="ECO:0000313" key="2">
    <source>
        <dbReference type="EMBL" id="EPF29034.1"/>
    </source>
</evidence>
<accession>A0AA87NM78</accession>
<dbReference type="EMBL" id="ATFE01000008">
    <property type="protein sequence ID" value="EPF29034.1"/>
    <property type="molecule type" value="Genomic_DNA"/>
</dbReference>
<proteinExistence type="predicted"/>
<feature type="transmembrane region" description="Helical" evidence="1">
    <location>
        <begin position="36"/>
        <end position="56"/>
    </location>
</feature>